<dbReference type="GeneID" id="68571692"/>
<name>A0AAV3T138_9EURY</name>
<feature type="transmembrane region" description="Helical" evidence="1">
    <location>
        <begin position="176"/>
        <end position="198"/>
    </location>
</feature>
<keyword evidence="3" id="KW-1185">Reference proteome</keyword>
<feature type="transmembrane region" description="Helical" evidence="1">
    <location>
        <begin position="68"/>
        <end position="89"/>
    </location>
</feature>
<proteinExistence type="predicted"/>
<organism evidence="2 3">
    <name type="scientific">Salarchaeum japonicum</name>
    <dbReference type="NCBI Taxonomy" id="555573"/>
    <lineage>
        <taxon>Archaea</taxon>
        <taxon>Methanobacteriati</taxon>
        <taxon>Methanobacteriota</taxon>
        <taxon>Stenosarchaea group</taxon>
        <taxon>Halobacteria</taxon>
        <taxon>Halobacteriales</taxon>
        <taxon>Halobacteriaceae</taxon>
    </lineage>
</organism>
<keyword evidence="1" id="KW-1133">Transmembrane helix</keyword>
<protein>
    <submittedName>
        <fullName evidence="2">Uncharacterized protein</fullName>
    </submittedName>
</protein>
<feature type="transmembrane region" description="Helical" evidence="1">
    <location>
        <begin position="21"/>
        <end position="40"/>
    </location>
</feature>
<evidence type="ECO:0000313" key="2">
    <source>
        <dbReference type="EMBL" id="GAA0650588.1"/>
    </source>
</evidence>
<evidence type="ECO:0000256" key="1">
    <source>
        <dbReference type="SAM" id="Phobius"/>
    </source>
</evidence>
<keyword evidence="1" id="KW-0472">Membrane</keyword>
<accession>A0AAV3T138</accession>
<evidence type="ECO:0000313" key="3">
    <source>
        <dbReference type="Proteomes" id="UP001500194"/>
    </source>
</evidence>
<dbReference type="AlphaFoldDB" id="A0AAV3T138"/>
<keyword evidence="1" id="KW-0812">Transmembrane</keyword>
<dbReference type="EMBL" id="BAAADU010000002">
    <property type="protein sequence ID" value="GAA0650588.1"/>
    <property type="molecule type" value="Genomic_DNA"/>
</dbReference>
<sequence length="203" mass="22101">MPRPATPSLPGRLDRAADWGVYALVAGTLLGLVAFVTNPVPDPSFPWATLPPSLRLPYAQPRIEHWPVSYTLAVWLWVFGLPFALLAAYRRYAPATGLRRSTWLVGLPAVLMVALTTYCRYFWPKPDPATWNAPAYTFVCWAYCSSYVTVWSTLAYAIAAVGVAAFLVARTDGDRAVVAAGAFGVLALPLGLPALYYATTESD</sequence>
<comment type="caution">
    <text evidence="2">The sequence shown here is derived from an EMBL/GenBank/DDBJ whole genome shotgun (WGS) entry which is preliminary data.</text>
</comment>
<dbReference type="RefSeq" id="WP_227261121.1">
    <property type="nucleotide sequence ID" value="NZ_BAAADU010000002.1"/>
</dbReference>
<feature type="transmembrane region" description="Helical" evidence="1">
    <location>
        <begin position="148"/>
        <end position="169"/>
    </location>
</feature>
<dbReference type="Proteomes" id="UP001500194">
    <property type="component" value="Unassembled WGS sequence"/>
</dbReference>
<gene>
    <name evidence="2" type="ORF">GCM10009019_11810</name>
</gene>
<feature type="transmembrane region" description="Helical" evidence="1">
    <location>
        <begin position="101"/>
        <end position="123"/>
    </location>
</feature>
<reference evidence="2 3" key="1">
    <citation type="journal article" date="2019" name="Int. J. Syst. Evol. Microbiol.">
        <title>The Global Catalogue of Microorganisms (GCM) 10K type strain sequencing project: providing services to taxonomists for standard genome sequencing and annotation.</title>
        <authorList>
            <consortium name="The Broad Institute Genomics Platform"/>
            <consortium name="The Broad Institute Genome Sequencing Center for Infectious Disease"/>
            <person name="Wu L."/>
            <person name="Ma J."/>
        </authorList>
    </citation>
    <scope>NUCLEOTIDE SEQUENCE [LARGE SCALE GENOMIC DNA]</scope>
    <source>
        <strain evidence="2 3">JCM 16327</strain>
    </source>
</reference>